<keyword evidence="5 7" id="KW-1133">Transmembrane helix</keyword>
<feature type="transmembrane region" description="Helical" evidence="7">
    <location>
        <begin position="256"/>
        <end position="280"/>
    </location>
</feature>
<feature type="transmembrane region" description="Helical" evidence="7">
    <location>
        <begin position="168"/>
        <end position="188"/>
    </location>
</feature>
<name>A0A031M7I3_9GAMM</name>
<keyword evidence="3" id="KW-1003">Cell membrane</keyword>
<evidence type="ECO:0000256" key="6">
    <source>
        <dbReference type="ARBA" id="ARBA00023136"/>
    </source>
</evidence>
<evidence type="ECO:0000313" key="10">
    <source>
        <dbReference type="EMBL" id="TKA89542.1"/>
    </source>
</evidence>
<dbReference type="EMBL" id="SWAV01000008">
    <property type="protein sequence ID" value="TKA89542.1"/>
    <property type="molecule type" value="Genomic_DNA"/>
</dbReference>
<evidence type="ECO:0000256" key="4">
    <source>
        <dbReference type="ARBA" id="ARBA00022692"/>
    </source>
</evidence>
<evidence type="ECO:0000256" key="5">
    <source>
        <dbReference type="ARBA" id="ARBA00022989"/>
    </source>
</evidence>
<dbReference type="InterPro" id="IPR004776">
    <property type="entry name" value="Mem_transp_PIN-like"/>
</dbReference>
<evidence type="ECO:0000256" key="3">
    <source>
        <dbReference type="ARBA" id="ARBA00022475"/>
    </source>
</evidence>
<comment type="subcellular location">
    <subcellularLocation>
        <location evidence="1">Membrane</location>
        <topology evidence="1">Multi-pass membrane protein</topology>
    </subcellularLocation>
</comment>
<evidence type="ECO:0000256" key="1">
    <source>
        <dbReference type="ARBA" id="ARBA00004141"/>
    </source>
</evidence>
<dbReference type="EMBL" id="FOGN01000001">
    <property type="protein sequence ID" value="SER32353.1"/>
    <property type="molecule type" value="Genomic_DNA"/>
</dbReference>
<evidence type="ECO:0000313" key="8">
    <source>
        <dbReference type="EMBL" id="SER32353.1"/>
    </source>
</evidence>
<keyword evidence="6 7" id="KW-0472">Membrane</keyword>
<dbReference type="OrthoDB" id="9810457at2"/>
<reference evidence="11 12" key="1">
    <citation type="submission" date="2016-10" db="EMBL/GenBank/DDBJ databases">
        <authorList>
            <person name="de Groot N.N."/>
        </authorList>
    </citation>
    <scope>NUCLEOTIDE SEQUENCE [LARGE SCALE GENOMIC DNA]</scope>
    <source>
        <strain evidence="9 11">CGMCC 1.9095</strain>
        <strain evidence="8 12">DSM 22558</strain>
    </source>
</reference>
<organism evidence="10 13">
    <name type="scientific">Halopseudomonas bauzanensis</name>
    <dbReference type="NCBI Taxonomy" id="653930"/>
    <lineage>
        <taxon>Bacteria</taxon>
        <taxon>Pseudomonadati</taxon>
        <taxon>Pseudomonadota</taxon>
        <taxon>Gammaproteobacteria</taxon>
        <taxon>Pseudomonadales</taxon>
        <taxon>Pseudomonadaceae</taxon>
        <taxon>Halopseudomonas</taxon>
    </lineage>
</organism>
<dbReference type="Proteomes" id="UP000186599">
    <property type="component" value="Unassembled WGS sequence"/>
</dbReference>
<feature type="transmembrane region" description="Helical" evidence="7">
    <location>
        <begin position="230"/>
        <end position="250"/>
    </location>
</feature>
<evidence type="ECO:0000313" key="12">
    <source>
        <dbReference type="Proteomes" id="UP000186904"/>
    </source>
</evidence>
<evidence type="ECO:0000256" key="2">
    <source>
        <dbReference type="ARBA" id="ARBA00022448"/>
    </source>
</evidence>
<keyword evidence="2" id="KW-0813">Transport</keyword>
<dbReference type="AlphaFoldDB" id="A0A031M7I3"/>
<dbReference type="PANTHER" id="PTHR36838:SF3">
    <property type="entry name" value="TRANSPORTER AUXIN EFFLUX CARRIER EC FAMILY"/>
    <property type="match status" value="1"/>
</dbReference>
<dbReference type="GO" id="GO:0055085">
    <property type="term" value="P:transmembrane transport"/>
    <property type="evidence" value="ECO:0007669"/>
    <property type="project" value="InterPro"/>
</dbReference>
<dbReference type="Proteomes" id="UP000186904">
    <property type="component" value="Unassembled WGS sequence"/>
</dbReference>
<proteinExistence type="predicted"/>
<feature type="transmembrane region" description="Helical" evidence="7">
    <location>
        <begin position="124"/>
        <end position="147"/>
    </location>
</feature>
<evidence type="ECO:0000256" key="7">
    <source>
        <dbReference type="SAM" id="Phobius"/>
    </source>
</evidence>
<keyword evidence="11" id="KW-1185">Reference proteome</keyword>
<reference evidence="10 13" key="2">
    <citation type="submission" date="2019-04" db="EMBL/GenBank/DDBJ databases">
        <title>Crypto-aerobic microbial life in anoxic (sulfidic) marine sediments.</title>
        <authorList>
            <person name="Bhattacharya S."/>
            <person name="Roy C."/>
            <person name="Mondal N."/>
            <person name="Sarkar J."/>
            <person name="Mandal S."/>
            <person name="Rameez M.J."/>
            <person name="Ghosh W."/>
        </authorList>
    </citation>
    <scope>NUCLEOTIDE SEQUENCE [LARGE SCALE GENOMIC DNA]</scope>
    <source>
        <strain evidence="10 13">SBBB</strain>
    </source>
</reference>
<accession>A0A031M7I3</accession>
<dbReference type="PANTHER" id="PTHR36838">
    <property type="entry name" value="AUXIN EFFLUX CARRIER FAMILY PROTEIN"/>
    <property type="match status" value="1"/>
</dbReference>
<evidence type="ECO:0000313" key="13">
    <source>
        <dbReference type="Proteomes" id="UP000305198"/>
    </source>
</evidence>
<keyword evidence="4 7" id="KW-0812">Transmembrane</keyword>
<protein>
    <submittedName>
        <fullName evidence="10">AEC family transporter</fullName>
    </submittedName>
</protein>
<feature type="transmembrane region" description="Helical" evidence="7">
    <location>
        <begin position="65"/>
        <end position="86"/>
    </location>
</feature>
<dbReference type="RefSeq" id="WP_036993223.1">
    <property type="nucleotide sequence ID" value="NZ_FOGN01000001.1"/>
</dbReference>
<evidence type="ECO:0000313" key="11">
    <source>
        <dbReference type="Proteomes" id="UP000186599"/>
    </source>
</evidence>
<feature type="transmembrane region" description="Helical" evidence="7">
    <location>
        <begin position="292"/>
        <end position="312"/>
    </location>
</feature>
<dbReference type="GO" id="GO:0016020">
    <property type="term" value="C:membrane"/>
    <property type="evidence" value="ECO:0007669"/>
    <property type="project" value="UniProtKB-SubCell"/>
</dbReference>
<feature type="transmembrane region" description="Helical" evidence="7">
    <location>
        <begin position="98"/>
        <end position="118"/>
    </location>
</feature>
<sequence>MLSVLSVTLPVFALILTGWLVRRAGVLGPHAASELTRFVIYLALPALLFEVVANAEWQVLWQPGFIGAFGLGVAVVFIGAVVVQLIRRRPLVDSAIDGLNAAYANTGFLGIPLLLAILGRDSLIPAMIATVITVCILFAVALIMLELALQRSASSASGPMLGTVGLQLLRNPLLVAPALGLLVLLLGLRLPAPMNDFLQLLGAAASPCALVALGLFLAEDRPRPQRVAGTVALLVGLKLVLQPLVTWWLAAQIFGLSAVLVHSAVLLAALPTGTGPFMAAQLYRRDGAVTSSVILISTVVSLLTISGFLGLLQ</sequence>
<dbReference type="Proteomes" id="UP000305198">
    <property type="component" value="Unassembled WGS sequence"/>
</dbReference>
<gene>
    <name evidence="10" type="ORF">FA869_16470</name>
    <name evidence="9" type="ORF">SAMN04487855_1432</name>
    <name evidence="8" type="ORF">SAMN05216589_0191</name>
</gene>
<feature type="transmembrane region" description="Helical" evidence="7">
    <location>
        <begin position="200"/>
        <end position="218"/>
    </location>
</feature>
<evidence type="ECO:0000313" key="9">
    <source>
        <dbReference type="EMBL" id="SFL82868.1"/>
    </source>
</evidence>
<dbReference type="EMBL" id="FOUA01000001">
    <property type="protein sequence ID" value="SFL82868.1"/>
    <property type="molecule type" value="Genomic_DNA"/>
</dbReference>
<dbReference type="Pfam" id="PF03547">
    <property type="entry name" value="Mem_trans"/>
    <property type="match status" value="1"/>
</dbReference>
<dbReference type="STRING" id="653930.SAMN05216589_0191"/>